<evidence type="ECO:0000313" key="3">
    <source>
        <dbReference type="Proteomes" id="UP000178323"/>
    </source>
</evidence>
<gene>
    <name evidence="2" type="ORF">A2Y83_04000</name>
</gene>
<protein>
    <recommendedName>
        <fullName evidence="4">LITAF domain-containing protein</fullName>
    </recommendedName>
</protein>
<sequence length="78" mass="8646">MAKQQFVCATCGFVGYPIKVVKGSIFIEIVLWLSFIVPGLIYSIWRLTSKYDACPKCKNASMIPTDSPMGQKLITNGK</sequence>
<evidence type="ECO:0000313" key="2">
    <source>
        <dbReference type="EMBL" id="OGF22362.1"/>
    </source>
</evidence>
<dbReference type="AlphaFoldDB" id="A0A1F5S725"/>
<evidence type="ECO:0000256" key="1">
    <source>
        <dbReference type="SAM" id="Phobius"/>
    </source>
</evidence>
<name>A0A1F5S725_9BACT</name>
<dbReference type="Proteomes" id="UP000178323">
    <property type="component" value="Unassembled WGS sequence"/>
</dbReference>
<keyword evidence="1" id="KW-0812">Transmembrane</keyword>
<proteinExistence type="predicted"/>
<reference evidence="2 3" key="1">
    <citation type="journal article" date="2016" name="Nat. Commun.">
        <title>Thousands of microbial genomes shed light on interconnected biogeochemical processes in an aquifer system.</title>
        <authorList>
            <person name="Anantharaman K."/>
            <person name="Brown C.T."/>
            <person name="Hug L.A."/>
            <person name="Sharon I."/>
            <person name="Castelle C.J."/>
            <person name="Probst A.J."/>
            <person name="Thomas B.C."/>
            <person name="Singh A."/>
            <person name="Wilkins M.J."/>
            <person name="Karaoz U."/>
            <person name="Brodie E.L."/>
            <person name="Williams K.H."/>
            <person name="Hubbard S.S."/>
            <person name="Banfield J.F."/>
        </authorList>
    </citation>
    <scope>NUCLEOTIDE SEQUENCE [LARGE SCALE GENOMIC DNA]</scope>
</reference>
<keyword evidence="1" id="KW-0472">Membrane</keyword>
<evidence type="ECO:0008006" key="4">
    <source>
        <dbReference type="Google" id="ProtNLM"/>
    </source>
</evidence>
<organism evidence="2 3">
    <name type="scientific">Candidatus Falkowbacteria bacterium RBG_13_39_14</name>
    <dbReference type="NCBI Taxonomy" id="1797985"/>
    <lineage>
        <taxon>Bacteria</taxon>
        <taxon>Candidatus Falkowiibacteriota</taxon>
    </lineage>
</organism>
<dbReference type="EMBL" id="MFFS01000029">
    <property type="protein sequence ID" value="OGF22362.1"/>
    <property type="molecule type" value="Genomic_DNA"/>
</dbReference>
<comment type="caution">
    <text evidence="2">The sequence shown here is derived from an EMBL/GenBank/DDBJ whole genome shotgun (WGS) entry which is preliminary data.</text>
</comment>
<keyword evidence="1" id="KW-1133">Transmembrane helix</keyword>
<feature type="transmembrane region" description="Helical" evidence="1">
    <location>
        <begin position="25"/>
        <end position="45"/>
    </location>
</feature>
<accession>A0A1F5S725</accession>